<reference evidence="4" key="1">
    <citation type="submission" date="2022-01" db="EMBL/GenBank/DDBJ databases">
        <title>Comparative genomics reveals a dynamic genome evolution in the ectomycorrhizal milk-cap (Lactarius) mushrooms.</title>
        <authorList>
            <consortium name="DOE Joint Genome Institute"/>
            <person name="Lebreton A."/>
            <person name="Tang N."/>
            <person name="Kuo A."/>
            <person name="LaButti K."/>
            <person name="Drula E."/>
            <person name="Barry K."/>
            <person name="Clum A."/>
            <person name="Lipzen A."/>
            <person name="Mousain D."/>
            <person name="Ng V."/>
            <person name="Wang R."/>
            <person name="Wang X."/>
            <person name="Dai Y."/>
            <person name="Henrissat B."/>
            <person name="Grigoriev I.V."/>
            <person name="Guerin-Laguette A."/>
            <person name="Yu F."/>
            <person name="Martin F.M."/>
        </authorList>
    </citation>
    <scope>NUCLEOTIDE SEQUENCE</scope>
    <source>
        <strain evidence="4">QP</strain>
    </source>
</reference>
<sequence>MSLTTTTTAMIRQSSRLARTALPCLCRRQLVAHFATPNSYPVPLFDKLPPRRTFVSTRPRRAAPAPTPTATQAVLRRSPTAEDIENAELDLEPLGQTDAQLALTERAADQLRRICSQNDHSGSALRVSVESGGCHGYQYKMELTQESAPEDYEFGHPLVAQARVVVDAVSLNLLRGSTIDFATELIGSSFRVIDNPQAVGAGCGCGVSWEAKA</sequence>
<evidence type="ECO:0000256" key="1">
    <source>
        <dbReference type="ARBA" id="ARBA00006718"/>
    </source>
</evidence>
<gene>
    <name evidence="4" type="ORF">EDB92DRAFT_1866344</name>
    <name evidence="3" type="ORF">EDB92DRAFT_1901985</name>
</gene>
<dbReference type="GO" id="GO:0005506">
    <property type="term" value="F:iron ion binding"/>
    <property type="evidence" value="ECO:0007669"/>
    <property type="project" value="TreeGrafter"/>
</dbReference>
<name>A0AAD4LFR5_9AGAM</name>
<dbReference type="SUPFAM" id="SSF89360">
    <property type="entry name" value="HesB-like domain"/>
    <property type="match status" value="1"/>
</dbReference>
<dbReference type="NCBIfam" id="TIGR00049">
    <property type="entry name" value="iron-sulfur cluster assembly accessory protein"/>
    <property type="match status" value="1"/>
</dbReference>
<dbReference type="AlphaFoldDB" id="A0AAD4LFR5"/>
<dbReference type="InterPro" id="IPR016092">
    <property type="entry name" value="ATAP"/>
</dbReference>
<dbReference type="GO" id="GO:0016226">
    <property type="term" value="P:iron-sulfur cluster assembly"/>
    <property type="evidence" value="ECO:0007669"/>
    <property type="project" value="InterPro"/>
</dbReference>
<protein>
    <recommendedName>
        <fullName evidence="2">Core domain-containing protein</fullName>
    </recommendedName>
</protein>
<evidence type="ECO:0000313" key="3">
    <source>
        <dbReference type="EMBL" id="KAH8980002.1"/>
    </source>
</evidence>
<comment type="caution">
    <text evidence="4">The sequence shown here is derived from an EMBL/GenBank/DDBJ whole genome shotgun (WGS) entry which is preliminary data.</text>
</comment>
<evidence type="ECO:0000313" key="5">
    <source>
        <dbReference type="Proteomes" id="UP001201163"/>
    </source>
</evidence>
<feature type="domain" description="Core" evidence="2">
    <location>
        <begin position="100"/>
        <end position="199"/>
    </location>
</feature>
<organism evidence="4 5">
    <name type="scientific">Lactarius akahatsu</name>
    <dbReference type="NCBI Taxonomy" id="416441"/>
    <lineage>
        <taxon>Eukaryota</taxon>
        <taxon>Fungi</taxon>
        <taxon>Dikarya</taxon>
        <taxon>Basidiomycota</taxon>
        <taxon>Agaricomycotina</taxon>
        <taxon>Agaricomycetes</taxon>
        <taxon>Russulales</taxon>
        <taxon>Russulaceae</taxon>
        <taxon>Lactarius</taxon>
    </lineage>
</organism>
<evidence type="ECO:0000313" key="4">
    <source>
        <dbReference type="EMBL" id="KAH8990080.1"/>
    </source>
</evidence>
<dbReference type="EMBL" id="JAKELL010000032">
    <property type="protein sequence ID" value="KAH8990080.1"/>
    <property type="molecule type" value="Genomic_DNA"/>
</dbReference>
<accession>A0AAD4LFR5</accession>
<dbReference type="PANTHER" id="PTHR43011">
    <property type="entry name" value="IRON-SULFUR CLUSTER ASSEMBLY 2 HOMOLOG, MITOCHONDRIAL"/>
    <property type="match status" value="1"/>
</dbReference>
<evidence type="ECO:0000259" key="2">
    <source>
        <dbReference type="Pfam" id="PF01521"/>
    </source>
</evidence>
<dbReference type="PANTHER" id="PTHR43011:SF1">
    <property type="entry name" value="IRON-SULFUR CLUSTER ASSEMBLY 2 HOMOLOG, MITOCHONDRIAL"/>
    <property type="match status" value="1"/>
</dbReference>
<proteinExistence type="inferred from homology"/>
<keyword evidence="5" id="KW-1185">Reference proteome</keyword>
<dbReference type="Gene3D" id="2.60.300.12">
    <property type="entry name" value="HesB-like domain"/>
    <property type="match status" value="1"/>
</dbReference>
<dbReference type="InterPro" id="IPR035903">
    <property type="entry name" value="HesB-like_dom_sf"/>
</dbReference>
<dbReference type="GO" id="GO:0051537">
    <property type="term" value="F:2 iron, 2 sulfur cluster binding"/>
    <property type="evidence" value="ECO:0007669"/>
    <property type="project" value="TreeGrafter"/>
</dbReference>
<comment type="similarity">
    <text evidence="1">Belongs to the HesB/IscA family.</text>
</comment>
<dbReference type="Pfam" id="PF01521">
    <property type="entry name" value="Fe-S_biosyn"/>
    <property type="match status" value="1"/>
</dbReference>
<dbReference type="Proteomes" id="UP001201163">
    <property type="component" value="Unassembled WGS sequence"/>
</dbReference>
<dbReference type="FunFam" id="2.60.300.12:FF:000010">
    <property type="entry name" value="Unplaced genomic scaffold supercont1.5, whole genome shotgun sequence"/>
    <property type="match status" value="1"/>
</dbReference>
<dbReference type="EMBL" id="JAKELL010000148">
    <property type="protein sequence ID" value="KAH8980002.1"/>
    <property type="molecule type" value="Genomic_DNA"/>
</dbReference>
<dbReference type="GO" id="GO:0051539">
    <property type="term" value="F:4 iron, 4 sulfur cluster binding"/>
    <property type="evidence" value="ECO:0007669"/>
    <property type="project" value="TreeGrafter"/>
</dbReference>
<dbReference type="GO" id="GO:0005739">
    <property type="term" value="C:mitochondrion"/>
    <property type="evidence" value="ECO:0007669"/>
    <property type="project" value="TreeGrafter"/>
</dbReference>
<dbReference type="InterPro" id="IPR000361">
    <property type="entry name" value="ATAP_core_dom"/>
</dbReference>